<dbReference type="UniPathway" id="UPA00143"/>
<dbReference type="InterPro" id="IPR011047">
    <property type="entry name" value="Quinoprotein_ADH-like_sf"/>
</dbReference>
<gene>
    <name evidence="5" type="ORF">TSUD_340860</name>
</gene>
<organism evidence="5 6">
    <name type="scientific">Trifolium subterraneum</name>
    <name type="common">Subterranean clover</name>
    <dbReference type="NCBI Taxonomy" id="3900"/>
    <lineage>
        <taxon>Eukaryota</taxon>
        <taxon>Viridiplantae</taxon>
        <taxon>Streptophyta</taxon>
        <taxon>Embryophyta</taxon>
        <taxon>Tracheophyta</taxon>
        <taxon>Spermatophyta</taxon>
        <taxon>Magnoliopsida</taxon>
        <taxon>eudicotyledons</taxon>
        <taxon>Gunneridae</taxon>
        <taxon>Pentapetalae</taxon>
        <taxon>rosids</taxon>
        <taxon>fabids</taxon>
        <taxon>Fabales</taxon>
        <taxon>Fabaceae</taxon>
        <taxon>Papilionoideae</taxon>
        <taxon>50 kb inversion clade</taxon>
        <taxon>NPAAA clade</taxon>
        <taxon>Hologalegina</taxon>
        <taxon>IRL clade</taxon>
        <taxon>Trifolieae</taxon>
        <taxon>Trifolium</taxon>
    </lineage>
</organism>
<evidence type="ECO:0000256" key="2">
    <source>
        <dbReference type="ARBA" id="ARBA00022737"/>
    </source>
</evidence>
<protein>
    <submittedName>
        <fullName evidence="5">Uncharacterized protein</fullName>
    </submittedName>
</protein>
<dbReference type="InterPro" id="IPR033010">
    <property type="entry name" value="Cdc20/Fizzy"/>
</dbReference>
<dbReference type="InterPro" id="IPR015943">
    <property type="entry name" value="WD40/YVTN_repeat-like_dom_sf"/>
</dbReference>
<proteinExistence type="predicted"/>
<dbReference type="AlphaFoldDB" id="A0A2Z6LNE2"/>
<evidence type="ECO:0000256" key="4">
    <source>
        <dbReference type="SAM" id="MobiDB-lite"/>
    </source>
</evidence>
<dbReference type="PROSITE" id="PS50294">
    <property type="entry name" value="WD_REPEATS_REGION"/>
    <property type="match status" value="1"/>
</dbReference>
<feature type="repeat" description="WD" evidence="3">
    <location>
        <begin position="176"/>
        <end position="217"/>
    </location>
</feature>
<dbReference type="Proteomes" id="UP000242715">
    <property type="component" value="Unassembled WGS sequence"/>
</dbReference>
<dbReference type="Pfam" id="PF00400">
    <property type="entry name" value="WD40"/>
    <property type="match status" value="1"/>
</dbReference>
<feature type="compositionally biased region" description="Low complexity" evidence="4">
    <location>
        <begin position="1"/>
        <end position="14"/>
    </location>
</feature>
<dbReference type="Gene3D" id="2.130.10.10">
    <property type="entry name" value="YVTN repeat-like/Quinoprotein amine dehydrogenase"/>
    <property type="match status" value="2"/>
</dbReference>
<evidence type="ECO:0000313" key="6">
    <source>
        <dbReference type="Proteomes" id="UP000242715"/>
    </source>
</evidence>
<dbReference type="SUPFAM" id="SSF50998">
    <property type="entry name" value="Quinoprotein alcohol dehydrogenase-like"/>
    <property type="match status" value="1"/>
</dbReference>
<dbReference type="PANTHER" id="PTHR19918:SF39">
    <property type="entry name" value="TRANSDUCIN FAMILY PROTEIN_WD-40 REPEAT PROTEIN"/>
    <property type="match status" value="1"/>
</dbReference>
<dbReference type="GO" id="GO:0031145">
    <property type="term" value="P:anaphase-promoting complex-dependent catabolic process"/>
    <property type="evidence" value="ECO:0007669"/>
    <property type="project" value="TreeGrafter"/>
</dbReference>
<keyword evidence="1 3" id="KW-0853">WD repeat</keyword>
<feature type="region of interest" description="Disordered" evidence="4">
    <location>
        <begin position="102"/>
        <end position="123"/>
    </location>
</feature>
<evidence type="ECO:0000256" key="3">
    <source>
        <dbReference type="PROSITE-ProRule" id="PRU00221"/>
    </source>
</evidence>
<dbReference type="PROSITE" id="PS50082">
    <property type="entry name" value="WD_REPEATS_2"/>
    <property type="match status" value="1"/>
</dbReference>
<dbReference type="OrthoDB" id="10263272at2759"/>
<dbReference type="GO" id="GO:1990757">
    <property type="term" value="F:ubiquitin ligase activator activity"/>
    <property type="evidence" value="ECO:0007669"/>
    <property type="project" value="TreeGrafter"/>
</dbReference>
<evidence type="ECO:0000313" key="5">
    <source>
        <dbReference type="EMBL" id="GAU17542.1"/>
    </source>
</evidence>
<dbReference type="InterPro" id="IPR001680">
    <property type="entry name" value="WD40_rpt"/>
</dbReference>
<sequence>MDSGSWSSSTKSRSPFPERFLQRKNSSQDNLDRFIPNRSAMDFGYAHYMLTEGTKEKEKENSALMSPSRTAYQKLLAEAANMNGRTRILAFKNKPPTPVELIPRGILSPPPQSKTSKPKRCIPQTSERTLDAPDILDDFYLNLLDWGSGNVLSIALENTVYLWNASDSSTTELVTVDDEHGPVTSVSWAPDGRHLAVGLNNSLVQLWDTTANKQGNLLASGGGGGDHCIKLWNTHTGARLNSVDTGSQVCSLLWNKNERELLSSHGFTENQLTLWKYPSMVKMAELNGHTSR</sequence>
<dbReference type="GO" id="GO:1905786">
    <property type="term" value="P:positive regulation of anaphase-promoting complex-dependent catabolic process"/>
    <property type="evidence" value="ECO:0007669"/>
    <property type="project" value="TreeGrafter"/>
</dbReference>
<keyword evidence="6" id="KW-1185">Reference proteome</keyword>
<dbReference type="EMBL" id="DF973172">
    <property type="protein sequence ID" value="GAU17542.1"/>
    <property type="molecule type" value="Genomic_DNA"/>
</dbReference>
<dbReference type="PANTHER" id="PTHR19918">
    <property type="entry name" value="CELL DIVISION CYCLE 20 CDC20 FIZZY -RELATED"/>
    <property type="match status" value="1"/>
</dbReference>
<feature type="region of interest" description="Disordered" evidence="4">
    <location>
        <begin position="1"/>
        <end position="33"/>
    </location>
</feature>
<dbReference type="GO" id="GO:0016567">
    <property type="term" value="P:protein ubiquitination"/>
    <property type="evidence" value="ECO:0007669"/>
    <property type="project" value="UniProtKB-UniPathway"/>
</dbReference>
<feature type="non-terminal residue" evidence="5">
    <location>
        <position position="292"/>
    </location>
</feature>
<reference evidence="6" key="1">
    <citation type="journal article" date="2017" name="Front. Plant Sci.">
        <title>Climate Clever Clovers: New Paradigm to Reduce the Environmental Footprint of Ruminants by Breeding Low Methanogenic Forages Utilizing Haplotype Variation.</title>
        <authorList>
            <person name="Kaur P."/>
            <person name="Appels R."/>
            <person name="Bayer P.E."/>
            <person name="Keeble-Gagnere G."/>
            <person name="Wang J."/>
            <person name="Hirakawa H."/>
            <person name="Shirasawa K."/>
            <person name="Vercoe P."/>
            <person name="Stefanova K."/>
            <person name="Durmic Z."/>
            <person name="Nichols P."/>
            <person name="Revell C."/>
            <person name="Isobe S.N."/>
            <person name="Edwards D."/>
            <person name="Erskine W."/>
        </authorList>
    </citation>
    <scope>NUCLEOTIDE SEQUENCE [LARGE SCALE GENOMIC DNA]</scope>
    <source>
        <strain evidence="6">cv. Daliak</strain>
    </source>
</reference>
<accession>A0A2Z6LNE2</accession>
<dbReference type="GO" id="GO:0010997">
    <property type="term" value="F:anaphase-promoting complex binding"/>
    <property type="evidence" value="ECO:0007669"/>
    <property type="project" value="InterPro"/>
</dbReference>
<name>A0A2Z6LNE2_TRISU</name>
<dbReference type="GO" id="GO:0005680">
    <property type="term" value="C:anaphase-promoting complex"/>
    <property type="evidence" value="ECO:0007669"/>
    <property type="project" value="TreeGrafter"/>
</dbReference>
<dbReference type="SMART" id="SM00320">
    <property type="entry name" value="WD40"/>
    <property type="match status" value="2"/>
</dbReference>
<evidence type="ECO:0000256" key="1">
    <source>
        <dbReference type="ARBA" id="ARBA00022574"/>
    </source>
</evidence>
<keyword evidence="2" id="KW-0677">Repeat</keyword>